<organism evidence="2 3">
    <name type="scientific">Arachidicoccus rhizosphaerae</name>
    <dbReference type="NCBI Taxonomy" id="551991"/>
    <lineage>
        <taxon>Bacteria</taxon>
        <taxon>Pseudomonadati</taxon>
        <taxon>Bacteroidota</taxon>
        <taxon>Chitinophagia</taxon>
        <taxon>Chitinophagales</taxon>
        <taxon>Chitinophagaceae</taxon>
        <taxon>Arachidicoccus</taxon>
    </lineage>
</organism>
<accession>A0A1H4AJP1</accession>
<dbReference type="InterPro" id="IPR026881">
    <property type="entry name" value="WYL_dom"/>
</dbReference>
<evidence type="ECO:0000259" key="1">
    <source>
        <dbReference type="Pfam" id="PF13280"/>
    </source>
</evidence>
<name>A0A1H4AJP1_9BACT</name>
<evidence type="ECO:0000313" key="3">
    <source>
        <dbReference type="Proteomes" id="UP000199041"/>
    </source>
</evidence>
<evidence type="ECO:0000313" key="2">
    <source>
        <dbReference type="EMBL" id="SEA36183.1"/>
    </source>
</evidence>
<dbReference type="PROSITE" id="PS52050">
    <property type="entry name" value="WYL"/>
    <property type="match status" value="1"/>
</dbReference>
<dbReference type="Pfam" id="PF13280">
    <property type="entry name" value="WYL"/>
    <property type="match status" value="1"/>
</dbReference>
<dbReference type="Proteomes" id="UP000199041">
    <property type="component" value="Unassembled WGS sequence"/>
</dbReference>
<proteinExistence type="predicted"/>
<feature type="domain" description="WYL" evidence="1">
    <location>
        <begin position="5"/>
        <end position="69"/>
    </location>
</feature>
<dbReference type="RefSeq" id="WP_091399162.1">
    <property type="nucleotide sequence ID" value="NZ_FNQY01000015.1"/>
</dbReference>
<dbReference type="AlphaFoldDB" id="A0A1H4AJP1"/>
<dbReference type="EMBL" id="FNQY01000015">
    <property type="protein sequence ID" value="SEA36183.1"/>
    <property type="molecule type" value="Genomic_DNA"/>
</dbReference>
<dbReference type="STRING" id="551991.SAMN05192529_11530"/>
<dbReference type="InterPro" id="IPR051534">
    <property type="entry name" value="CBASS_pafABC_assoc_protein"/>
</dbReference>
<reference evidence="2 3" key="1">
    <citation type="submission" date="2016-10" db="EMBL/GenBank/DDBJ databases">
        <authorList>
            <person name="de Groot N.N."/>
        </authorList>
    </citation>
    <scope>NUCLEOTIDE SEQUENCE [LARGE SCALE GENOMIC DNA]</scope>
    <source>
        <strain evidence="2 3">Vu-144</strain>
    </source>
</reference>
<keyword evidence="3" id="KW-1185">Reference proteome</keyword>
<dbReference type="OrthoDB" id="43316at2"/>
<gene>
    <name evidence="2" type="ORF">SAMN05192529_11530</name>
</gene>
<sequence length="149" mass="17900">MSLWDLTEAIKKHLVVKFEYFKFYNREEVVTYEIGPYHLEEFEHRWYLIGWDRKFKVIKTFGMGRVLSLLVLSKHFYPKEINLHDKFKDCYGIVDDPEILFEEIELLFEEVQGEDIKSLHLHATQCILYKEPSVIAIGLTNKITYDFIM</sequence>
<protein>
    <submittedName>
        <fullName evidence="2">WYL domain-containing protein</fullName>
    </submittedName>
</protein>
<dbReference type="PANTHER" id="PTHR34580:SF9">
    <property type="entry name" value="SLL5097 PROTEIN"/>
    <property type="match status" value="1"/>
</dbReference>
<dbReference type="PANTHER" id="PTHR34580">
    <property type="match status" value="1"/>
</dbReference>